<dbReference type="Proteomes" id="UP000034681">
    <property type="component" value="Unassembled WGS sequence"/>
</dbReference>
<accession>A0A0M2Q0P2</accession>
<comment type="caution">
    <text evidence="1">The sequence shown here is derived from an EMBL/GenBank/DDBJ whole genome shotgun (WGS) entry which is preliminary data.</text>
</comment>
<dbReference type="EMBL" id="AJTX02000004">
    <property type="protein sequence ID" value="KKJ00519.1"/>
    <property type="molecule type" value="Genomic_DNA"/>
</dbReference>
<proteinExistence type="predicted"/>
<keyword evidence="2" id="KW-1185">Reference proteome</keyword>
<evidence type="ECO:0000313" key="2">
    <source>
        <dbReference type="Proteomes" id="UP000034681"/>
    </source>
</evidence>
<evidence type="ECO:0008006" key="3">
    <source>
        <dbReference type="Google" id="ProtNLM"/>
    </source>
</evidence>
<gene>
    <name evidence="1" type="ORF">PROH_08985</name>
</gene>
<sequence length="207" mass="23675">MGRSAPPTFWADLRRRYGEPHRVYHTLDHLEACFQALDQVPLHQRPPWTPRDRFCLEMALWCHDGVYDVTRSDNEDQSSQWAGQALAATGVAEATIAPIQHLITTTAHGSSPPDLTLGDGLTPWLLDLDLAILGAPWIQFQGYECQIRQEYAIIPDSEFQVGRQRVLQQFWQRNFIYHTAYGRQQWEDRARQNLESSMAALTTALDA</sequence>
<dbReference type="AlphaFoldDB" id="A0A0M2Q0P2"/>
<name>A0A0M2Q0P2_PROHO</name>
<protein>
    <recommendedName>
        <fullName evidence="3">N-methyl-D-aspartate receptor NMDAR2C subunit</fullName>
    </recommendedName>
</protein>
<organism evidence="1 2">
    <name type="scientific">Prochlorothrix hollandica PCC 9006 = CALU 1027</name>
    <dbReference type="NCBI Taxonomy" id="317619"/>
    <lineage>
        <taxon>Bacteria</taxon>
        <taxon>Bacillati</taxon>
        <taxon>Cyanobacteriota</taxon>
        <taxon>Cyanophyceae</taxon>
        <taxon>Prochlorotrichales</taxon>
        <taxon>Prochlorotrichaceae</taxon>
        <taxon>Prochlorothrix</taxon>
    </lineage>
</organism>
<dbReference type="PANTHER" id="PTHR21174">
    <property type="match status" value="1"/>
</dbReference>
<evidence type="ECO:0000313" key="1">
    <source>
        <dbReference type="EMBL" id="KKJ00519.1"/>
    </source>
</evidence>
<dbReference type="STRING" id="317619.GCA_000332315_03923"/>
<dbReference type="eggNOG" id="COG4339">
    <property type="taxonomic scope" value="Bacteria"/>
</dbReference>
<reference evidence="1" key="1">
    <citation type="submission" date="2012-04" db="EMBL/GenBank/DDBJ databases">
        <authorList>
            <person name="Borisov I.G."/>
            <person name="Ivanikova N.V."/>
            <person name="Pinevich A.V."/>
        </authorList>
    </citation>
    <scope>NUCLEOTIDE SEQUENCE</scope>
    <source>
        <strain evidence="1">CALU 1027</strain>
    </source>
</reference>
<dbReference type="PIRSF" id="PIRSF035170">
    <property type="entry name" value="HD_phosphohydro"/>
    <property type="match status" value="1"/>
</dbReference>
<dbReference type="SUPFAM" id="SSF109604">
    <property type="entry name" value="HD-domain/PDEase-like"/>
    <property type="match status" value="1"/>
</dbReference>
<dbReference type="PANTHER" id="PTHR21174:SF0">
    <property type="entry name" value="HD PHOSPHOHYDROLASE FAMILY PROTEIN-RELATED"/>
    <property type="match status" value="1"/>
</dbReference>
<dbReference type="InterPro" id="IPR009218">
    <property type="entry name" value="HD_phosphohydro"/>
</dbReference>